<dbReference type="SUPFAM" id="SSF51182">
    <property type="entry name" value="RmlC-like cupins"/>
    <property type="match status" value="1"/>
</dbReference>
<accession>A0A955L4K8</accession>
<sequence>MIKTSKLRVYSDDRGSLAENTLQEVMANSEHFFISKSIPNIVRGNHYHKRKEEWFYIIKGKAEIAVEDIDTKERESITVSADDNILVKMEPLKAHAIKSIGDEEMILLALINEVFDQEDPDTYEYKVL</sequence>
<name>A0A955L4K8_9BACT</name>
<proteinExistence type="predicted"/>
<dbReference type="Gene3D" id="2.60.120.10">
    <property type="entry name" value="Jelly Rolls"/>
    <property type="match status" value="1"/>
</dbReference>
<gene>
    <name evidence="2" type="ORF">KC909_00270</name>
</gene>
<dbReference type="InterPro" id="IPR011051">
    <property type="entry name" value="RmlC_Cupin_sf"/>
</dbReference>
<dbReference type="EMBL" id="JAGQLK010000003">
    <property type="protein sequence ID" value="MCA9382779.1"/>
    <property type="molecule type" value="Genomic_DNA"/>
</dbReference>
<evidence type="ECO:0000259" key="1">
    <source>
        <dbReference type="Pfam" id="PF14667"/>
    </source>
</evidence>
<reference evidence="2" key="2">
    <citation type="journal article" date="2021" name="Microbiome">
        <title>Successional dynamics and alternative stable states in a saline activated sludge microbial community over 9 years.</title>
        <authorList>
            <person name="Wang Y."/>
            <person name="Ye J."/>
            <person name="Ju F."/>
            <person name="Liu L."/>
            <person name="Boyd J.A."/>
            <person name="Deng Y."/>
            <person name="Parks D.H."/>
            <person name="Jiang X."/>
            <person name="Yin X."/>
            <person name="Woodcroft B.J."/>
            <person name="Tyson G.W."/>
            <person name="Hugenholtz P."/>
            <person name="Polz M.F."/>
            <person name="Zhang T."/>
        </authorList>
    </citation>
    <scope>NUCLEOTIDE SEQUENCE</scope>
    <source>
        <strain evidence="2">HKST-UBA14</strain>
    </source>
</reference>
<protein>
    <submittedName>
        <fullName evidence="2">WxcM-like domain-containing protein</fullName>
    </submittedName>
</protein>
<dbReference type="InterPro" id="IPR014710">
    <property type="entry name" value="RmlC-like_jellyroll"/>
</dbReference>
<organism evidence="2 3">
    <name type="scientific">Candidatus Dojkabacteria bacterium</name>
    <dbReference type="NCBI Taxonomy" id="2099670"/>
    <lineage>
        <taxon>Bacteria</taxon>
        <taxon>Candidatus Dojkabacteria</taxon>
    </lineage>
</organism>
<reference evidence="2" key="1">
    <citation type="submission" date="2020-04" db="EMBL/GenBank/DDBJ databases">
        <authorList>
            <person name="Zhang T."/>
        </authorList>
    </citation>
    <scope>NUCLEOTIDE SEQUENCE</scope>
    <source>
        <strain evidence="2">HKST-UBA14</strain>
    </source>
</reference>
<dbReference type="Proteomes" id="UP000783287">
    <property type="component" value="Unassembled WGS sequence"/>
</dbReference>
<evidence type="ECO:0000313" key="2">
    <source>
        <dbReference type="EMBL" id="MCA9382779.1"/>
    </source>
</evidence>
<dbReference type="AlphaFoldDB" id="A0A955L4K8"/>
<feature type="domain" description="Capsular polysaccharide assembling protein CapF C-terminal" evidence="1">
    <location>
        <begin position="11"/>
        <end position="123"/>
    </location>
</feature>
<evidence type="ECO:0000313" key="3">
    <source>
        <dbReference type="Proteomes" id="UP000783287"/>
    </source>
</evidence>
<dbReference type="Pfam" id="PF14667">
    <property type="entry name" value="Polysacc_synt_C"/>
    <property type="match status" value="1"/>
</dbReference>
<dbReference type="InterPro" id="IPR029303">
    <property type="entry name" value="CapF_C"/>
</dbReference>
<comment type="caution">
    <text evidence="2">The sequence shown here is derived from an EMBL/GenBank/DDBJ whole genome shotgun (WGS) entry which is preliminary data.</text>
</comment>